<organism evidence="5">
    <name type="scientific">Babesia bovis</name>
    <dbReference type="NCBI Taxonomy" id="5865"/>
    <lineage>
        <taxon>Eukaryota</taxon>
        <taxon>Sar</taxon>
        <taxon>Alveolata</taxon>
        <taxon>Apicomplexa</taxon>
        <taxon>Aconoidasida</taxon>
        <taxon>Piroplasmida</taxon>
        <taxon>Babesiidae</taxon>
        <taxon>Babesia</taxon>
    </lineage>
</organism>
<dbReference type="VEuPathDB" id="PiroplasmaDB:BBOV_III010010"/>
<dbReference type="PROSITE" id="PS00297">
    <property type="entry name" value="HSP70_1"/>
    <property type="match status" value="1"/>
</dbReference>
<dbReference type="SUPFAM" id="SSF100920">
    <property type="entry name" value="Heat shock protein 70kD (HSP70), peptide-binding domain"/>
    <property type="match status" value="1"/>
</dbReference>
<keyword evidence="3" id="KW-0067">ATP-binding</keyword>
<name>S6BPL2_BABBO</name>
<proteinExistence type="evidence at transcript level"/>
<accession>S6BPL2</accession>
<feature type="compositionally biased region" description="Gly residues" evidence="4">
    <location>
        <begin position="412"/>
        <end position="433"/>
    </location>
</feature>
<dbReference type="Gene3D" id="1.20.1270.10">
    <property type="match status" value="1"/>
</dbReference>
<keyword evidence="2" id="KW-0547">Nucleotide-binding</keyword>
<dbReference type="PRINTS" id="PR00301">
    <property type="entry name" value="HEATSHOCK70"/>
</dbReference>
<dbReference type="InterPro" id="IPR029047">
    <property type="entry name" value="HSP70_peptide-bd_sf"/>
</dbReference>
<dbReference type="Pfam" id="PF00012">
    <property type="entry name" value="HSP70"/>
    <property type="match status" value="1"/>
</dbReference>
<dbReference type="InterPro" id="IPR043129">
    <property type="entry name" value="ATPase_NBD"/>
</dbReference>
<evidence type="ECO:0000313" key="5">
    <source>
        <dbReference type="EMBL" id="BAN66112.1"/>
    </source>
</evidence>
<evidence type="ECO:0000256" key="1">
    <source>
        <dbReference type="ARBA" id="ARBA00007381"/>
    </source>
</evidence>
<dbReference type="Gene3D" id="3.30.420.40">
    <property type="match status" value="1"/>
</dbReference>
<sequence length="442" mass="47901">MSAPAIGIDLGTTYSCVGVYKDNNVEIIPNDQGNRTTPSYVAFTDTERLIGDAAKNQEARNPENTVFDAKRLIGRRFDDKTVQDDMKHWPFKVTNGVGGKPTIEVTFQGQKKSFHPEEISSMVLIKMKEIAELYLGKTVKDAVITVPAYFNDSQRQATKDAGTIAGLNVMRIINEPTAAAIAYGLDKKGSEEKNVLIFDLGGGTFDVSILTIEDGIFEVKATAGDTNENNQEGVFIQVFEGERAMTKDNNLLGKFHLTGIAPAPRGVPQIEVTFDIDANGILNVTAMDKSTGKSEHVTITNDKGRLSTADIERMVAEAEKFKEEDEARRSCVEAKHQLENYCYSMRNTLNEDSVKTKLDAGEISSALAVIDEAIKWLETNQTATKEEFEYKLKEVEKVCQPLATKMYQAAGAGGMPTGGPGGFGGAAPGGGSSSGPTVEEVD</sequence>
<dbReference type="SUPFAM" id="SSF53067">
    <property type="entry name" value="Actin-like ATPase domain"/>
    <property type="match status" value="2"/>
</dbReference>
<dbReference type="FunFam" id="2.60.34.10:FF:000012">
    <property type="entry name" value="Heat shock 70 kDa protein"/>
    <property type="match status" value="1"/>
</dbReference>
<reference evidence="5" key="1">
    <citation type="journal article" date="2014" name="BMC Genomics">
        <title>The Babesia bovis gene and promoter model: an update from full-length EST analysis.</title>
        <authorList>
            <person name="Yamagishi J."/>
            <person name="Wakaguri H."/>
            <person name="Yokoyama N."/>
            <person name="Yamashita R."/>
            <person name="Suzuki Y."/>
            <person name="Xuan X."/>
            <person name="Igarashi I."/>
        </authorList>
    </citation>
    <scope>NUCLEOTIDE SEQUENCE</scope>
    <source>
        <strain evidence="5">Texas</strain>
    </source>
</reference>
<protein>
    <submittedName>
        <fullName evidence="5">DnaK protein</fullName>
    </submittedName>
</protein>
<dbReference type="SUPFAM" id="SSF100934">
    <property type="entry name" value="Heat shock protein 70kD (HSP70), C-terminal subdomain"/>
    <property type="match status" value="1"/>
</dbReference>
<evidence type="ECO:0000256" key="3">
    <source>
        <dbReference type="ARBA" id="ARBA00022840"/>
    </source>
</evidence>
<feature type="region of interest" description="Disordered" evidence="4">
    <location>
        <begin position="412"/>
        <end position="442"/>
    </location>
</feature>
<dbReference type="GO" id="GO:0005524">
    <property type="term" value="F:ATP binding"/>
    <property type="evidence" value="ECO:0007669"/>
    <property type="project" value="UniProtKB-KW"/>
</dbReference>
<dbReference type="InterPro" id="IPR013126">
    <property type="entry name" value="Hsp_70_fam"/>
</dbReference>
<dbReference type="InterPro" id="IPR018181">
    <property type="entry name" value="Heat_shock_70_CS"/>
</dbReference>
<dbReference type="InterPro" id="IPR029048">
    <property type="entry name" value="HSP70_C_sf"/>
</dbReference>
<comment type="similarity">
    <text evidence="1">Belongs to the heat shock protein 70 family.</text>
</comment>
<gene>
    <name evidence="5" type="primary">BBOV_III010010</name>
</gene>
<dbReference type="AlphaFoldDB" id="S6BPL2"/>
<dbReference type="GO" id="GO:0140662">
    <property type="term" value="F:ATP-dependent protein folding chaperone"/>
    <property type="evidence" value="ECO:0007669"/>
    <property type="project" value="InterPro"/>
</dbReference>
<dbReference type="FunFam" id="3.30.420.40:FF:000026">
    <property type="entry name" value="Heat shock protein 70"/>
    <property type="match status" value="1"/>
</dbReference>
<evidence type="ECO:0000256" key="4">
    <source>
        <dbReference type="SAM" id="MobiDB-lite"/>
    </source>
</evidence>
<dbReference type="Gene3D" id="3.30.30.30">
    <property type="match status" value="1"/>
</dbReference>
<dbReference type="Gene3D" id="2.60.34.10">
    <property type="entry name" value="Substrate Binding Domain Of DNAk, Chain A, domain 1"/>
    <property type="match status" value="1"/>
</dbReference>
<dbReference type="PROSITE" id="PS00329">
    <property type="entry name" value="HSP70_2"/>
    <property type="match status" value="1"/>
</dbReference>
<evidence type="ECO:0000256" key="2">
    <source>
        <dbReference type="ARBA" id="ARBA00022741"/>
    </source>
</evidence>
<dbReference type="PANTHER" id="PTHR19375">
    <property type="entry name" value="HEAT SHOCK PROTEIN 70KDA"/>
    <property type="match status" value="1"/>
</dbReference>
<dbReference type="FunFam" id="3.30.30.30:FF:000001">
    <property type="entry name" value="heat shock 70 kDa protein-like"/>
    <property type="match status" value="1"/>
</dbReference>
<dbReference type="EMBL" id="AK442318">
    <property type="protein sequence ID" value="BAN66112.1"/>
    <property type="molecule type" value="mRNA"/>
</dbReference>